<reference evidence="2" key="1">
    <citation type="submission" date="2025-08" db="UniProtKB">
        <authorList>
            <consortium name="Ensembl"/>
        </authorList>
    </citation>
    <scope>IDENTIFICATION</scope>
</reference>
<evidence type="ECO:0000313" key="2">
    <source>
        <dbReference type="Ensembl" id="ENSSRHP00000032958.1"/>
    </source>
</evidence>
<name>A0A673I259_9TELE</name>
<dbReference type="Ensembl" id="ENSSRHT00000033916.1">
    <property type="protein sequence ID" value="ENSSRHP00000032958.1"/>
    <property type="gene ID" value="ENSSRHG00000016954.1"/>
</dbReference>
<feature type="signal peptide" evidence="1">
    <location>
        <begin position="1"/>
        <end position="22"/>
    </location>
</feature>
<dbReference type="Pfam" id="PF18744">
    <property type="entry name" value="SNAD1"/>
    <property type="match status" value="1"/>
</dbReference>
<organism evidence="2 3">
    <name type="scientific">Sinocyclocheilus rhinocerous</name>
    <dbReference type="NCBI Taxonomy" id="307959"/>
    <lineage>
        <taxon>Eukaryota</taxon>
        <taxon>Metazoa</taxon>
        <taxon>Chordata</taxon>
        <taxon>Craniata</taxon>
        <taxon>Vertebrata</taxon>
        <taxon>Euteleostomi</taxon>
        <taxon>Actinopterygii</taxon>
        <taxon>Neopterygii</taxon>
        <taxon>Teleostei</taxon>
        <taxon>Ostariophysi</taxon>
        <taxon>Cypriniformes</taxon>
        <taxon>Cyprinidae</taxon>
        <taxon>Cyprininae</taxon>
        <taxon>Sinocyclocheilus</taxon>
    </lineage>
</organism>
<evidence type="ECO:0000313" key="3">
    <source>
        <dbReference type="Proteomes" id="UP000472270"/>
    </source>
</evidence>
<gene>
    <name evidence="2" type="primary">LOC107705632</name>
</gene>
<dbReference type="AlphaFoldDB" id="A0A673I259"/>
<keyword evidence="3" id="KW-1185">Reference proteome</keyword>
<dbReference type="InterPro" id="IPR040958">
    <property type="entry name" value="SNAD1"/>
</dbReference>
<sequence length="264" mass="30341">MASLKCLIVLCMLHLFVEGTEGVNPAVLARIIQYFDNNVQPTTMPDAQYAIAIIVPPAQCTDEQSDIQTVFSREEAEHVRNLLNNRENCILCTQSENVIAARPNGMTKEHSEHILLYPLGNSPMDTLLAQADQNSCVVFYSYNSPCVTKCILSDDNILPGLTNWKNKREGMNVFVFNKIWQKDAWRRDMAKDLLKIHERLPLYRCTRRNVMECQNCINGNIVIPFCLPERRSVLLYFQKMFLSMIKSCIHWAMKSELLTKHTLI</sequence>
<protein>
    <submittedName>
        <fullName evidence="2">Uncharacterized LOC107705632</fullName>
    </submittedName>
</protein>
<reference evidence="2" key="2">
    <citation type="submission" date="2025-09" db="UniProtKB">
        <authorList>
            <consortium name="Ensembl"/>
        </authorList>
    </citation>
    <scope>IDENTIFICATION</scope>
</reference>
<feature type="chain" id="PRO_5025375198" evidence="1">
    <location>
        <begin position="23"/>
        <end position="264"/>
    </location>
</feature>
<proteinExistence type="predicted"/>
<accession>A0A673I259</accession>
<dbReference type="Proteomes" id="UP000472270">
    <property type="component" value="Unassembled WGS sequence"/>
</dbReference>
<keyword evidence="1" id="KW-0732">Signal</keyword>
<evidence type="ECO:0000256" key="1">
    <source>
        <dbReference type="SAM" id="SignalP"/>
    </source>
</evidence>